<keyword evidence="6" id="KW-0653">Protein transport</keyword>
<dbReference type="PANTHER" id="PTHR30290">
    <property type="entry name" value="PERIPLASMIC BINDING COMPONENT OF ABC TRANSPORTER"/>
    <property type="match status" value="1"/>
</dbReference>
<sequence length="534" mass="58289">MSKIILPNTGVASMTRRSALGLLGGASVAALGGMSLIGSAPAFGSMTSTGRTYTPAVKGGKLTMAVSGGSTTDSLDPATYNEIYIGTVGHAVANNLVEIGPDRTPIPELATSWESSDGAKRWVFNIRQGVTFHNGKPLTPADVVYSLNRHLGESSTSIAKGVLAGVTSITAKDNSVIITHETGDADMPVILGDYHLQIVPEDFRDWGKMIGTGAYMVEEFEPGVRFRGRRNPNYWKADRGWVDEVEVLFLADAIARTNALISGEVMIIDRVDTKIVDRLKSISKFQLIEGQGGRYATSVMDVRTPTFADKNVRLAIKYGVDRQAIVDRVFQGYASLGNDHPIPSVDPFHHSELKQRTYDPDKARFHLKEAGLEKLDISLSTADAAYPGAVDTAVLMKEAGKAAGININVVREPNDGYWSNVWMKKPYCISNWTTRPTPGMMFQVAFACGTPWAEAFWCHEKFEQLMLAAKVETDFAKRKQMYWDMQEIVHMDGGNSIFAFATELDAYADNVQGPAADGADRMMGGRAIERVWLA</sequence>
<dbReference type="PIRSF" id="PIRSF002741">
    <property type="entry name" value="MppA"/>
    <property type="match status" value="1"/>
</dbReference>
<evidence type="ECO:0000256" key="2">
    <source>
        <dbReference type="ARBA" id="ARBA00005695"/>
    </source>
</evidence>
<dbReference type="InterPro" id="IPR006311">
    <property type="entry name" value="TAT_signal"/>
</dbReference>
<feature type="domain" description="Solute-binding protein family 5" evidence="7">
    <location>
        <begin position="104"/>
        <end position="450"/>
    </location>
</feature>
<keyword evidence="9" id="KW-1185">Reference proteome</keyword>
<accession>A0ABY5H7C3</accession>
<dbReference type="PROSITE" id="PS51318">
    <property type="entry name" value="TAT"/>
    <property type="match status" value="1"/>
</dbReference>
<keyword evidence="4" id="KW-0732">Signal</keyword>
<comment type="subcellular location">
    <subcellularLocation>
        <location evidence="1">Cell envelope</location>
    </subcellularLocation>
</comment>
<evidence type="ECO:0000259" key="7">
    <source>
        <dbReference type="Pfam" id="PF00496"/>
    </source>
</evidence>
<evidence type="ECO:0000256" key="4">
    <source>
        <dbReference type="ARBA" id="ARBA00022729"/>
    </source>
</evidence>
<dbReference type="InterPro" id="IPR039424">
    <property type="entry name" value="SBP_5"/>
</dbReference>
<dbReference type="CDD" id="cd08503">
    <property type="entry name" value="PBP2_NikA_DppA_OppA_like_17"/>
    <property type="match status" value="1"/>
</dbReference>
<gene>
    <name evidence="8" type="ORF">KDW96_02510</name>
</gene>
<dbReference type="RefSeq" id="WP_255838833.1">
    <property type="nucleotide sequence ID" value="NZ_CP073346.1"/>
</dbReference>
<proteinExistence type="inferred from homology"/>
<dbReference type="SUPFAM" id="SSF53850">
    <property type="entry name" value="Periplasmic binding protein-like II"/>
    <property type="match status" value="1"/>
</dbReference>
<evidence type="ECO:0000256" key="6">
    <source>
        <dbReference type="ARBA" id="ARBA00022927"/>
    </source>
</evidence>
<protein>
    <submittedName>
        <fullName evidence="8">ABC transporter substrate-binding protein</fullName>
    </submittedName>
</protein>
<organism evidence="8 9">
    <name type="scientific">Pseudomonas benzenivorans</name>
    <dbReference type="NCBI Taxonomy" id="556533"/>
    <lineage>
        <taxon>Bacteria</taxon>
        <taxon>Pseudomonadati</taxon>
        <taxon>Pseudomonadota</taxon>
        <taxon>Gammaproteobacteria</taxon>
        <taxon>Pseudomonadales</taxon>
        <taxon>Pseudomonadaceae</taxon>
        <taxon>Pseudomonas</taxon>
    </lineage>
</organism>
<evidence type="ECO:0000313" key="8">
    <source>
        <dbReference type="EMBL" id="UTW08220.1"/>
    </source>
</evidence>
<evidence type="ECO:0000313" key="9">
    <source>
        <dbReference type="Proteomes" id="UP001059672"/>
    </source>
</evidence>
<dbReference type="InterPro" id="IPR000914">
    <property type="entry name" value="SBP_5_dom"/>
</dbReference>
<keyword evidence="5" id="KW-0571">Peptide transport</keyword>
<evidence type="ECO:0000256" key="3">
    <source>
        <dbReference type="ARBA" id="ARBA00022448"/>
    </source>
</evidence>
<keyword evidence="3" id="KW-0813">Transport</keyword>
<dbReference type="Gene3D" id="3.40.190.10">
    <property type="entry name" value="Periplasmic binding protein-like II"/>
    <property type="match status" value="1"/>
</dbReference>
<evidence type="ECO:0000256" key="5">
    <source>
        <dbReference type="ARBA" id="ARBA00022856"/>
    </source>
</evidence>
<reference evidence="8" key="1">
    <citation type="submission" date="2021-04" db="EMBL/GenBank/DDBJ databases">
        <title>Oceanospirillales bacteria with DddD are important DMSP degraders in coastal seawater.</title>
        <authorList>
            <person name="Liu J."/>
        </authorList>
    </citation>
    <scope>NUCLEOTIDE SEQUENCE</scope>
    <source>
        <strain evidence="8">D13-4</strain>
    </source>
</reference>
<dbReference type="Proteomes" id="UP001059672">
    <property type="component" value="Chromosome"/>
</dbReference>
<dbReference type="Gene3D" id="3.10.105.10">
    <property type="entry name" value="Dipeptide-binding Protein, Domain 3"/>
    <property type="match status" value="1"/>
</dbReference>
<evidence type="ECO:0000256" key="1">
    <source>
        <dbReference type="ARBA" id="ARBA00004196"/>
    </source>
</evidence>
<comment type="similarity">
    <text evidence="2">Belongs to the bacterial solute-binding protein 5 family.</text>
</comment>
<dbReference type="PANTHER" id="PTHR30290:SF10">
    <property type="entry name" value="PERIPLASMIC OLIGOPEPTIDE-BINDING PROTEIN-RELATED"/>
    <property type="match status" value="1"/>
</dbReference>
<dbReference type="InterPro" id="IPR030678">
    <property type="entry name" value="Peptide/Ni-bd"/>
</dbReference>
<dbReference type="EMBL" id="CP073346">
    <property type="protein sequence ID" value="UTW08220.1"/>
    <property type="molecule type" value="Genomic_DNA"/>
</dbReference>
<dbReference type="Pfam" id="PF00496">
    <property type="entry name" value="SBP_bac_5"/>
    <property type="match status" value="1"/>
</dbReference>
<name>A0ABY5H7C3_9PSED</name>